<organism evidence="6 7">
    <name type="scientific">Thalictrum thalictroides</name>
    <name type="common">Rue-anemone</name>
    <name type="synonym">Anemone thalictroides</name>
    <dbReference type="NCBI Taxonomy" id="46969"/>
    <lineage>
        <taxon>Eukaryota</taxon>
        <taxon>Viridiplantae</taxon>
        <taxon>Streptophyta</taxon>
        <taxon>Embryophyta</taxon>
        <taxon>Tracheophyta</taxon>
        <taxon>Spermatophyta</taxon>
        <taxon>Magnoliopsida</taxon>
        <taxon>Ranunculales</taxon>
        <taxon>Ranunculaceae</taxon>
        <taxon>Thalictroideae</taxon>
        <taxon>Thalictrum</taxon>
    </lineage>
</organism>
<comment type="subcellular location">
    <subcellularLocation>
        <location evidence="1">Membrane</location>
        <topology evidence="1">Multi-pass membrane protein</topology>
    </subcellularLocation>
</comment>
<evidence type="ECO:0000256" key="3">
    <source>
        <dbReference type="ARBA" id="ARBA00022989"/>
    </source>
</evidence>
<evidence type="ECO:0000256" key="1">
    <source>
        <dbReference type="ARBA" id="ARBA00004141"/>
    </source>
</evidence>
<feature type="transmembrane region" description="Helical" evidence="5">
    <location>
        <begin position="52"/>
        <end position="73"/>
    </location>
</feature>
<evidence type="ECO:0000313" key="7">
    <source>
        <dbReference type="Proteomes" id="UP000554482"/>
    </source>
</evidence>
<feature type="transmembrane region" description="Helical" evidence="5">
    <location>
        <begin position="85"/>
        <end position="106"/>
    </location>
</feature>
<proteinExistence type="predicted"/>
<keyword evidence="4 5" id="KW-0472">Membrane</keyword>
<dbReference type="GO" id="GO:0000139">
    <property type="term" value="C:Golgi membrane"/>
    <property type="evidence" value="ECO:0007669"/>
    <property type="project" value="InterPro"/>
</dbReference>
<dbReference type="EMBL" id="JABWDY010020072">
    <property type="protein sequence ID" value="KAF5193420.1"/>
    <property type="molecule type" value="Genomic_DNA"/>
</dbReference>
<feature type="transmembrane region" description="Helical" evidence="5">
    <location>
        <begin position="126"/>
        <end position="147"/>
    </location>
</feature>
<dbReference type="GO" id="GO:0015165">
    <property type="term" value="F:pyrimidine nucleotide-sugar transmembrane transporter activity"/>
    <property type="evidence" value="ECO:0007669"/>
    <property type="project" value="InterPro"/>
</dbReference>
<keyword evidence="2 5" id="KW-0812">Transmembrane</keyword>
<evidence type="ECO:0000313" key="6">
    <source>
        <dbReference type="EMBL" id="KAF5193420.1"/>
    </source>
</evidence>
<dbReference type="OrthoDB" id="1700461at2759"/>
<dbReference type="Proteomes" id="UP000554482">
    <property type="component" value="Unassembled WGS sequence"/>
</dbReference>
<comment type="caution">
    <text evidence="6">The sequence shown here is derived from an EMBL/GenBank/DDBJ whole genome shotgun (WGS) entry which is preliminary data.</text>
</comment>
<reference evidence="6 7" key="1">
    <citation type="submission" date="2020-06" db="EMBL/GenBank/DDBJ databases">
        <title>Transcriptomic and genomic resources for Thalictrum thalictroides and T. hernandezii: Facilitating candidate gene discovery in an emerging model plant lineage.</title>
        <authorList>
            <person name="Arias T."/>
            <person name="Riano-Pachon D.M."/>
            <person name="Di Stilio V.S."/>
        </authorList>
    </citation>
    <scope>NUCLEOTIDE SEQUENCE [LARGE SCALE GENOMIC DNA]</scope>
    <source>
        <strain evidence="7">cv. WT478/WT964</strain>
        <tissue evidence="6">Leaves</tissue>
    </source>
</reference>
<protein>
    <submittedName>
        <fullName evidence="6">Cmp-sialic acid transporter</fullName>
    </submittedName>
</protein>
<keyword evidence="3 5" id="KW-1133">Transmembrane helix</keyword>
<dbReference type="Pfam" id="PF04142">
    <property type="entry name" value="Nuc_sug_transp"/>
    <property type="match status" value="1"/>
</dbReference>
<name>A0A7J6WA09_THATH</name>
<gene>
    <name evidence="6" type="ORF">FRX31_016999</name>
</gene>
<evidence type="ECO:0000256" key="4">
    <source>
        <dbReference type="ARBA" id="ARBA00023136"/>
    </source>
</evidence>
<dbReference type="PANTHER" id="PTHR10231">
    <property type="entry name" value="NUCLEOTIDE-SUGAR TRANSMEMBRANE TRANSPORTER"/>
    <property type="match status" value="1"/>
</dbReference>
<dbReference type="AlphaFoldDB" id="A0A7J6WA09"/>
<evidence type="ECO:0000256" key="5">
    <source>
        <dbReference type="SAM" id="Phobius"/>
    </source>
</evidence>
<evidence type="ECO:0000256" key="2">
    <source>
        <dbReference type="ARBA" id="ARBA00022692"/>
    </source>
</evidence>
<accession>A0A7J6WA09</accession>
<keyword evidence="7" id="KW-1185">Reference proteome</keyword>
<sequence length="150" mass="17032">MDSHREFWWKDRIHVKEWLSEIQWAAFILCVQDAPQHNSILRGSDRVLHIRFQGGLMAITAAYSFFNAVAILVQDFDAVMNKGFFYGKTLITTCMIINYALSGIAVPMVMNFLPLDEQVYSTSVAMLLTAVVSAFLFHFHFSLAFVLGST</sequence>
<dbReference type="InterPro" id="IPR007271">
    <property type="entry name" value="Nuc_sug_transpt"/>
</dbReference>